<dbReference type="Proteomes" id="UP000298653">
    <property type="component" value="Chromosome"/>
</dbReference>
<proteinExistence type="predicted"/>
<accession>A0A4V1EG42</accession>
<organism evidence="1 2">
    <name type="scientific">Anaerostipes rhamnosivorans</name>
    <dbReference type="NCBI Taxonomy" id="1229621"/>
    <lineage>
        <taxon>Bacteria</taxon>
        <taxon>Bacillati</taxon>
        <taxon>Bacillota</taxon>
        <taxon>Clostridia</taxon>
        <taxon>Lachnospirales</taxon>
        <taxon>Lachnospiraceae</taxon>
        <taxon>Anaerostipes</taxon>
    </lineage>
</organism>
<name>A0A4V1EG42_9FIRM</name>
<sequence length="43" mass="5076">MQQLFGQSFGREKAGFYWFFPAFFLNKCVFKKPLLSNGIYGVY</sequence>
<dbReference type="KEGG" id="arf:AR1Y2_1316"/>
<gene>
    <name evidence="1" type="ORF">AR1Y2_1316</name>
</gene>
<dbReference type="EMBL" id="CP040058">
    <property type="protein sequence ID" value="QCP34770.1"/>
    <property type="molecule type" value="Genomic_DNA"/>
</dbReference>
<dbReference type="AlphaFoldDB" id="A0A4V1EG42"/>
<evidence type="ECO:0000313" key="1">
    <source>
        <dbReference type="EMBL" id="QCP34770.1"/>
    </source>
</evidence>
<reference evidence="1 2" key="1">
    <citation type="submission" date="2019-05" db="EMBL/GenBank/DDBJ databases">
        <title>Complete genome sequencing of Anaerostipes rhamnosivorans.</title>
        <authorList>
            <person name="Bui T.P.N."/>
            <person name="de Vos W.M."/>
        </authorList>
    </citation>
    <scope>NUCLEOTIDE SEQUENCE [LARGE SCALE GENOMIC DNA]</scope>
    <source>
        <strain evidence="1 2">1y2</strain>
    </source>
</reference>
<protein>
    <submittedName>
        <fullName evidence="1">Uncharacterized protein</fullName>
    </submittedName>
</protein>
<evidence type="ECO:0000313" key="2">
    <source>
        <dbReference type="Proteomes" id="UP000298653"/>
    </source>
</evidence>
<keyword evidence="2" id="KW-1185">Reference proteome</keyword>